<accession>A0A926DZR9</accession>
<name>A0A926DZR9_9FIRM</name>
<keyword evidence="6 8" id="KW-0139">CF(1)</keyword>
<keyword evidence="3 8" id="KW-0375">Hydrogen ion transport</keyword>
<keyword evidence="5 8" id="KW-0472">Membrane</keyword>
<dbReference type="GO" id="GO:0045259">
    <property type="term" value="C:proton-transporting ATP synthase complex"/>
    <property type="evidence" value="ECO:0007669"/>
    <property type="project" value="UniProtKB-KW"/>
</dbReference>
<keyword evidence="10" id="KW-1185">Reference proteome</keyword>
<keyword evidence="2 8" id="KW-0813">Transport</keyword>
<keyword evidence="7 8" id="KW-0066">ATP synthesis</keyword>
<dbReference type="Proteomes" id="UP000653127">
    <property type="component" value="Unassembled WGS sequence"/>
</dbReference>
<comment type="subcellular location">
    <subcellularLocation>
        <location evidence="8">Cell membrane</location>
        <topology evidence="8">Peripheral membrane protein</topology>
    </subcellularLocation>
    <subcellularLocation>
        <location evidence="1">Membrane</location>
    </subcellularLocation>
</comment>
<protein>
    <recommendedName>
        <fullName evidence="8">ATP synthase subunit delta</fullName>
    </recommendedName>
    <alternativeName>
        <fullName evidence="8">ATP synthase F(1) sector subunit delta</fullName>
    </alternativeName>
    <alternativeName>
        <fullName evidence="8">F-type ATPase subunit delta</fullName>
        <shortName evidence="8">F-ATPase subunit delta</shortName>
    </alternativeName>
</protein>
<dbReference type="NCBIfam" id="TIGR01145">
    <property type="entry name" value="ATP_synt_delta"/>
    <property type="match status" value="1"/>
</dbReference>
<dbReference type="PROSITE" id="PS00389">
    <property type="entry name" value="ATPASE_DELTA"/>
    <property type="match status" value="1"/>
</dbReference>
<dbReference type="PRINTS" id="PR00125">
    <property type="entry name" value="ATPASEDELTA"/>
</dbReference>
<organism evidence="9 10">
    <name type="scientific">Ligaoa zhengdingensis</name>
    <dbReference type="NCBI Taxonomy" id="2763658"/>
    <lineage>
        <taxon>Bacteria</taxon>
        <taxon>Bacillati</taxon>
        <taxon>Bacillota</taxon>
        <taxon>Clostridia</taxon>
        <taxon>Eubacteriales</taxon>
        <taxon>Oscillospiraceae</taxon>
        <taxon>Ligaoa</taxon>
    </lineage>
</organism>
<dbReference type="Pfam" id="PF00213">
    <property type="entry name" value="OSCP"/>
    <property type="match status" value="1"/>
</dbReference>
<evidence type="ECO:0000256" key="3">
    <source>
        <dbReference type="ARBA" id="ARBA00022781"/>
    </source>
</evidence>
<dbReference type="SUPFAM" id="SSF47928">
    <property type="entry name" value="N-terminal domain of the delta subunit of the F1F0-ATP synthase"/>
    <property type="match status" value="1"/>
</dbReference>
<dbReference type="InterPro" id="IPR000711">
    <property type="entry name" value="ATPase_OSCP/dsu"/>
</dbReference>
<dbReference type="RefSeq" id="WP_249283020.1">
    <property type="nucleotide sequence ID" value="NZ_JACRST010000011.1"/>
</dbReference>
<evidence type="ECO:0000313" key="10">
    <source>
        <dbReference type="Proteomes" id="UP000653127"/>
    </source>
</evidence>
<dbReference type="GO" id="GO:0046933">
    <property type="term" value="F:proton-transporting ATP synthase activity, rotational mechanism"/>
    <property type="evidence" value="ECO:0007669"/>
    <property type="project" value="UniProtKB-UniRule"/>
</dbReference>
<evidence type="ECO:0000256" key="4">
    <source>
        <dbReference type="ARBA" id="ARBA00023065"/>
    </source>
</evidence>
<evidence type="ECO:0000256" key="1">
    <source>
        <dbReference type="ARBA" id="ARBA00004370"/>
    </source>
</evidence>
<gene>
    <name evidence="8 9" type="primary">atpH</name>
    <name evidence="9" type="ORF">H8711_08350</name>
</gene>
<dbReference type="EMBL" id="JACRST010000011">
    <property type="protein sequence ID" value="MBC8546943.1"/>
    <property type="molecule type" value="Genomic_DNA"/>
</dbReference>
<dbReference type="InterPro" id="IPR020781">
    <property type="entry name" value="ATPase_OSCP/d_CS"/>
</dbReference>
<keyword evidence="4 8" id="KW-0406">Ion transport</keyword>
<evidence type="ECO:0000256" key="2">
    <source>
        <dbReference type="ARBA" id="ARBA00022448"/>
    </source>
</evidence>
<reference evidence="9" key="1">
    <citation type="submission" date="2020-08" db="EMBL/GenBank/DDBJ databases">
        <title>Genome public.</title>
        <authorList>
            <person name="Liu C."/>
            <person name="Sun Q."/>
        </authorList>
    </citation>
    <scope>NUCLEOTIDE SEQUENCE</scope>
    <source>
        <strain evidence="9">NSJ-31</strain>
    </source>
</reference>
<dbReference type="GO" id="GO:0005886">
    <property type="term" value="C:plasma membrane"/>
    <property type="evidence" value="ECO:0007669"/>
    <property type="project" value="UniProtKB-SubCell"/>
</dbReference>
<comment type="function">
    <text evidence="8">F(1)F(0) ATP synthase produces ATP from ADP in the presence of a proton or sodium gradient. F-type ATPases consist of two structural domains, F(1) containing the extramembraneous catalytic core and F(0) containing the membrane proton channel, linked together by a central stalk and a peripheral stalk. During catalysis, ATP synthesis in the catalytic domain of F(1) is coupled via a rotary mechanism of the central stalk subunits to proton translocation.</text>
</comment>
<comment type="similarity">
    <text evidence="8">Belongs to the ATPase delta chain family.</text>
</comment>
<sequence>MTGAASYGDALFELCAAEQIDRAVLGELDALEQAFAGEPRWLSLLGDPALPRGERLGLLAQALDGRVHAYLYRVCALLTERGLLARFRDCAAEYRRRYEEAHRIREAEAVSAIPLTAGQLERLQRRLAASTGWEIRLHNRVDPALLGGVRLEVSGRLLEGSVRGRLDELRKKLGEDG</sequence>
<comment type="function">
    <text evidence="8">This protein is part of the stalk that links CF(0) to CF(1). It either transmits conformational changes from CF(0) to CF(1) or is implicated in proton conduction.</text>
</comment>
<evidence type="ECO:0000256" key="5">
    <source>
        <dbReference type="ARBA" id="ARBA00023136"/>
    </source>
</evidence>
<evidence type="ECO:0000256" key="6">
    <source>
        <dbReference type="ARBA" id="ARBA00023196"/>
    </source>
</evidence>
<dbReference type="Gene3D" id="1.10.520.20">
    <property type="entry name" value="N-terminal domain of the delta subunit of the F1F0-ATP synthase"/>
    <property type="match status" value="1"/>
</dbReference>
<evidence type="ECO:0000256" key="7">
    <source>
        <dbReference type="ARBA" id="ARBA00023310"/>
    </source>
</evidence>
<comment type="caution">
    <text evidence="9">The sequence shown here is derived from an EMBL/GenBank/DDBJ whole genome shotgun (WGS) entry which is preliminary data.</text>
</comment>
<dbReference type="PANTHER" id="PTHR11910">
    <property type="entry name" value="ATP SYNTHASE DELTA CHAIN"/>
    <property type="match status" value="1"/>
</dbReference>
<evidence type="ECO:0000256" key="8">
    <source>
        <dbReference type="HAMAP-Rule" id="MF_01416"/>
    </source>
</evidence>
<dbReference type="AlphaFoldDB" id="A0A926DZR9"/>
<proteinExistence type="inferred from homology"/>
<dbReference type="InterPro" id="IPR026015">
    <property type="entry name" value="ATP_synth_OSCP/delta_N_sf"/>
</dbReference>
<dbReference type="HAMAP" id="MF_01416">
    <property type="entry name" value="ATP_synth_delta_bact"/>
    <property type="match status" value="1"/>
</dbReference>
<evidence type="ECO:0000313" key="9">
    <source>
        <dbReference type="EMBL" id="MBC8546943.1"/>
    </source>
</evidence>
<keyword evidence="8" id="KW-1003">Cell membrane</keyword>